<gene>
    <name evidence="1" type="ORF">OSB04_011912</name>
</gene>
<dbReference type="GO" id="GO:0003676">
    <property type="term" value="F:nucleic acid binding"/>
    <property type="evidence" value="ECO:0007669"/>
    <property type="project" value="InterPro"/>
</dbReference>
<sequence length="417" mass="48834">MSFHYEIQYRSGQKNVIAYSLSRVSRSTILCTSIVSFDLTNIVKASYQRNGKIVVGLDENIIFKLIQWYHFSMKNERPDKGCEVVRQFVKECQVCQALKDDTTTSPGLLQQLPIPKEAWMDISVYFVTGLPKIFGKEVIDATVRQLMIEHQQDDSGDALPRDREAVASRREALATPRVVNKPNEHERRLVRVRSFNLTEQTNEHERIFQLGLTFISRYRMDFSRRQVGIMKEGSRKYAYFIALSHPFIIVQVAQAYLDNLLELHGWPRSILSDSDLVFLNQFWKRLIFFHDMEFMLSLAYQSKTNEVANRCLETNLRCMCEFNLKLTHFEVVYSQPPLVLLSYLLGESSMDTVHKSFQRREAMKTRPNRVLQDRDRVWLKPSLIDKHLSIIEMIESCHISILVLFKFYQLLGKWLIS</sequence>
<evidence type="ECO:0000313" key="2">
    <source>
        <dbReference type="Proteomes" id="UP001172457"/>
    </source>
</evidence>
<reference evidence="1" key="1">
    <citation type="submission" date="2023-03" db="EMBL/GenBank/DDBJ databases">
        <title>Chromosome-scale reference genome and RAD-based genetic map of yellow starthistle (Centaurea solstitialis) reveal putative structural variation and QTLs associated with invader traits.</title>
        <authorList>
            <person name="Reatini B."/>
            <person name="Cang F.A."/>
            <person name="Jiang Q."/>
            <person name="Mckibben M.T.W."/>
            <person name="Barker M.S."/>
            <person name="Rieseberg L.H."/>
            <person name="Dlugosch K.M."/>
        </authorList>
    </citation>
    <scope>NUCLEOTIDE SEQUENCE</scope>
    <source>
        <strain evidence="1">CAN-66</strain>
        <tissue evidence="1">Leaf</tissue>
    </source>
</reference>
<name>A0AA38THY1_9ASTR</name>
<accession>A0AA38THY1</accession>
<dbReference type="EMBL" id="JARYMX010000003">
    <property type="protein sequence ID" value="KAJ9557298.1"/>
    <property type="molecule type" value="Genomic_DNA"/>
</dbReference>
<dbReference type="Gene3D" id="3.30.420.10">
    <property type="entry name" value="Ribonuclease H-like superfamily/Ribonuclease H"/>
    <property type="match status" value="1"/>
</dbReference>
<dbReference type="SUPFAM" id="SSF53098">
    <property type="entry name" value="Ribonuclease H-like"/>
    <property type="match status" value="1"/>
</dbReference>
<dbReference type="AlphaFoldDB" id="A0AA38THY1"/>
<organism evidence="1 2">
    <name type="scientific">Centaurea solstitialis</name>
    <name type="common">yellow star-thistle</name>
    <dbReference type="NCBI Taxonomy" id="347529"/>
    <lineage>
        <taxon>Eukaryota</taxon>
        <taxon>Viridiplantae</taxon>
        <taxon>Streptophyta</taxon>
        <taxon>Embryophyta</taxon>
        <taxon>Tracheophyta</taxon>
        <taxon>Spermatophyta</taxon>
        <taxon>Magnoliopsida</taxon>
        <taxon>eudicotyledons</taxon>
        <taxon>Gunneridae</taxon>
        <taxon>Pentapetalae</taxon>
        <taxon>asterids</taxon>
        <taxon>campanulids</taxon>
        <taxon>Asterales</taxon>
        <taxon>Asteraceae</taxon>
        <taxon>Carduoideae</taxon>
        <taxon>Cardueae</taxon>
        <taxon>Centaureinae</taxon>
        <taxon>Centaurea</taxon>
    </lineage>
</organism>
<protein>
    <submittedName>
        <fullName evidence="1">Uncharacterized protein</fullName>
    </submittedName>
</protein>
<dbReference type="InterPro" id="IPR036397">
    <property type="entry name" value="RNaseH_sf"/>
</dbReference>
<keyword evidence="2" id="KW-1185">Reference proteome</keyword>
<proteinExistence type="predicted"/>
<dbReference type="InterPro" id="IPR012337">
    <property type="entry name" value="RNaseH-like_sf"/>
</dbReference>
<dbReference type="PANTHER" id="PTHR35046">
    <property type="entry name" value="ZINC KNUCKLE (CCHC-TYPE) FAMILY PROTEIN"/>
    <property type="match status" value="1"/>
</dbReference>
<dbReference type="PANTHER" id="PTHR35046:SF9">
    <property type="entry name" value="RNA-DIRECTED DNA POLYMERASE"/>
    <property type="match status" value="1"/>
</dbReference>
<comment type="caution">
    <text evidence="1">The sequence shown here is derived from an EMBL/GenBank/DDBJ whole genome shotgun (WGS) entry which is preliminary data.</text>
</comment>
<evidence type="ECO:0000313" key="1">
    <source>
        <dbReference type="EMBL" id="KAJ9557298.1"/>
    </source>
</evidence>
<dbReference type="Proteomes" id="UP001172457">
    <property type="component" value="Chromosome 3"/>
</dbReference>